<proteinExistence type="predicted"/>
<name>A0ACC0NDS0_RHOML</name>
<organism evidence="1 2">
    <name type="scientific">Rhododendron molle</name>
    <name type="common">Chinese azalea</name>
    <name type="synonym">Azalea mollis</name>
    <dbReference type="NCBI Taxonomy" id="49168"/>
    <lineage>
        <taxon>Eukaryota</taxon>
        <taxon>Viridiplantae</taxon>
        <taxon>Streptophyta</taxon>
        <taxon>Embryophyta</taxon>
        <taxon>Tracheophyta</taxon>
        <taxon>Spermatophyta</taxon>
        <taxon>Magnoliopsida</taxon>
        <taxon>eudicotyledons</taxon>
        <taxon>Gunneridae</taxon>
        <taxon>Pentapetalae</taxon>
        <taxon>asterids</taxon>
        <taxon>Ericales</taxon>
        <taxon>Ericaceae</taxon>
        <taxon>Ericoideae</taxon>
        <taxon>Rhodoreae</taxon>
        <taxon>Rhododendron</taxon>
    </lineage>
</organism>
<protein>
    <submittedName>
        <fullName evidence="1">Uncharacterized protein</fullName>
    </submittedName>
</protein>
<evidence type="ECO:0000313" key="1">
    <source>
        <dbReference type="EMBL" id="KAI8550767.1"/>
    </source>
</evidence>
<accession>A0ACC0NDS0</accession>
<dbReference type="EMBL" id="CM046393">
    <property type="protein sequence ID" value="KAI8550767.1"/>
    <property type="molecule type" value="Genomic_DNA"/>
</dbReference>
<gene>
    <name evidence="1" type="ORF">RHMOL_Rhmol06G0133000</name>
</gene>
<sequence>MKQSLVSAARRALSLHATTPSSNWRIFCSSPSSPSNNKLFVGGLSLSLSLYNTCNQSNDNCTVAFDGDGRRWEFRRRRAVVWLG</sequence>
<dbReference type="Proteomes" id="UP001062846">
    <property type="component" value="Chromosome 6"/>
</dbReference>
<reference evidence="1" key="1">
    <citation type="submission" date="2022-02" db="EMBL/GenBank/DDBJ databases">
        <title>Plant Genome Project.</title>
        <authorList>
            <person name="Zhang R.-G."/>
        </authorList>
    </citation>
    <scope>NUCLEOTIDE SEQUENCE</scope>
    <source>
        <strain evidence="1">AT1</strain>
    </source>
</reference>
<comment type="caution">
    <text evidence="1">The sequence shown here is derived from an EMBL/GenBank/DDBJ whole genome shotgun (WGS) entry which is preliminary data.</text>
</comment>
<keyword evidence="2" id="KW-1185">Reference proteome</keyword>
<evidence type="ECO:0000313" key="2">
    <source>
        <dbReference type="Proteomes" id="UP001062846"/>
    </source>
</evidence>